<dbReference type="KEGG" id="mtr:11443224"/>
<reference evidence="2 5" key="2">
    <citation type="journal article" date="2014" name="BMC Genomics">
        <title>An improved genome release (version Mt4.0) for the model legume Medicago truncatula.</title>
        <authorList>
            <person name="Tang H."/>
            <person name="Krishnakumar V."/>
            <person name="Bidwell S."/>
            <person name="Rosen B."/>
            <person name="Chan A."/>
            <person name="Zhou S."/>
            <person name="Gentzbittel L."/>
            <person name="Childs K.L."/>
            <person name="Yandell M."/>
            <person name="Gundlach H."/>
            <person name="Mayer K.F."/>
            <person name="Schwartz D.C."/>
            <person name="Town C.D."/>
        </authorList>
    </citation>
    <scope>GENOME REANNOTATION</scope>
    <source>
        <strain evidence="4 5">cv. Jemalong A17</strain>
    </source>
</reference>
<dbReference type="HOGENOM" id="CLU_098106_3_0_1"/>
<dbReference type="STRING" id="3880.G7JMB8"/>
<protein>
    <submittedName>
        <fullName evidence="3">Putative small auxin-up RNA</fullName>
    </submittedName>
    <submittedName>
        <fullName evidence="2">SAUR-like auxin-responsive family protein</fullName>
    </submittedName>
</protein>
<evidence type="ECO:0000313" key="6">
    <source>
        <dbReference type="Proteomes" id="UP000265566"/>
    </source>
</evidence>
<dbReference type="Gramene" id="rna23923">
    <property type="protein sequence ID" value="RHN61453.1"/>
    <property type="gene ID" value="gene23923"/>
</dbReference>
<evidence type="ECO:0000313" key="4">
    <source>
        <dbReference type="EnsemblPlants" id="AES89361"/>
    </source>
</evidence>
<dbReference type="OrthoDB" id="625231at2759"/>
<name>G7JMB8_MEDTR</name>
<dbReference type="GO" id="GO:0009733">
    <property type="term" value="P:response to auxin"/>
    <property type="evidence" value="ECO:0007669"/>
    <property type="project" value="InterPro"/>
</dbReference>
<dbReference type="AlphaFoldDB" id="G7JMB8"/>
<reference evidence="4" key="3">
    <citation type="submission" date="2015-04" db="UniProtKB">
        <authorList>
            <consortium name="EnsemblPlants"/>
        </authorList>
    </citation>
    <scope>IDENTIFICATION</scope>
    <source>
        <strain evidence="4">cv. Jemalong A17</strain>
    </source>
</reference>
<dbReference type="InterPro" id="IPR003676">
    <property type="entry name" value="SAUR_fam"/>
</dbReference>
<dbReference type="Proteomes" id="UP000265566">
    <property type="component" value="Chromosome 4"/>
</dbReference>
<evidence type="ECO:0000313" key="3">
    <source>
        <dbReference type="EMBL" id="RHN61453.1"/>
    </source>
</evidence>
<dbReference type="Proteomes" id="UP000002051">
    <property type="component" value="Chromosome 4"/>
</dbReference>
<dbReference type="Pfam" id="PF02519">
    <property type="entry name" value="Auxin_inducible"/>
    <property type="match status" value="1"/>
</dbReference>
<reference evidence="3" key="5">
    <citation type="journal article" date="2018" name="Nat. Plants">
        <title>Whole-genome landscape of Medicago truncatula symbiotic genes.</title>
        <authorList>
            <person name="Pecrix Y."/>
            <person name="Gamas P."/>
            <person name="Carrere S."/>
        </authorList>
    </citation>
    <scope>NUCLEOTIDE SEQUENCE</scope>
    <source>
        <tissue evidence="3">Leaves</tissue>
    </source>
</reference>
<evidence type="ECO:0000313" key="2">
    <source>
        <dbReference type="EMBL" id="AES89361.1"/>
    </source>
</evidence>
<comment type="similarity">
    <text evidence="1">Belongs to the ARG7 family.</text>
</comment>
<accession>G7JMB8</accession>
<dbReference type="EMBL" id="CM001220">
    <property type="protein sequence ID" value="AES89361.1"/>
    <property type="molecule type" value="Genomic_DNA"/>
</dbReference>
<reference evidence="6" key="4">
    <citation type="journal article" date="2018" name="Nat. Plants">
        <title>Whole-genome landscape of Medicago truncatula symbiotic genes.</title>
        <authorList>
            <person name="Pecrix Y."/>
            <person name="Staton S.E."/>
            <person name="Sallet E."/>
            <person name="Lelandais-Briere C."/>
            <person name="Moreau S."/>
            <person name="Carrere S."/>
            <person name="Blein T."/>
            <person name="Jardinaud M.F."/>
            <person name="Latrasse D."/>
            <person name="Zouine M."/>
            <person name="Zahm M."/>
            <person name="Kreplak J."/>
            <person name="Mayjonade B."/>
            <person name="Satge C."/>
            <person name="Perez M."/>
            <person name="Cauet S."/>
            <person name="Marande W."/>
            <person name="Chantry-Darmon C."/>
            <person name="Lopez-Roques C."/>
            <person name="Bouchez O."/>
            <person name="Berard A."/>
            <person name="Debelle F."/>
            <person name="Munos S."/>
            <person name="Bendahmane A."/>
            <person name="Berges H."/>
            <person name="Niebel A."/>
            <person name="Buitink J."/>
            <person name="Frugier F."/>
            <person name="Benhamed M."/>
            <person name="Crespi M."/>
            <person name="Gouzy J."/>
            <person name="Gamas P."/>
        </authorList>
    </citation>
    <scope>NUCLEOTIDE SEQUENCE [LARGE SCALE GENOMIC DNA]</scope>
    <source>
        <strain evidence="6">cv. Jemalong A17</strain>
    </source>
</reference>
<dbReference type="EnsemblPlants" id="AES89361">
    <property type="protein sequence ID" value="AES89361"/>
    <property type="gene ID" value="MTR_4g072930"/>
</dbReference>
<keyword evidence="5" id="KW-1185">Reference proteome</keyword>
<proteinExistence type="inferred from homology"/>
<evidence type="ECO:0000256" key="1">
    <source>
        <dbReference type="ARBA" id="ARBA00006974"/>
    </source>
</evidence>
<dbReference type="PANTHER" id="PTHR31929">
    <property type="entry name" value="SAUR-LIKE AUXIN-RESPONSIVE PROTEIN FAMILY-RELATED"/>
    <property type="match status" value="1"/>
</dbReference>
<sequence>MGMCMLLEMILHAMKMLRLRSQYYTKHHFSRQNSKKIGHHAPKGHFVVYVDDKDDEYMRRFVVPISYLKQPMFQALLCCAEEEFGFEHPMGNIVIPCSIDYFVTLTSRFNVS</sequence>
<evidence type="ECO:0000313" key="5">
    <source>
        <dbReference type="Proteomes" id="UP000002051"/>
    </source>
</evidence>
<dbReference type="PaxDb" id="3880-AES89361"/>
<dbReference type="EMBL" id="PSQE01000004">
    <property type="protein sequence ID" value="RHN61453.1"/>
    <property type="molecule type" value="Genomic_DNA"/>
</dbReference>
<organism evidence="2 5">
    <name type="scientific">Medicago truncatula</name>
    <name type="common">Barrel medic</name>
    <name type="synonym">Medicago tribuloides</name>
    <dbReference type="NCBI Taxonomy" id="3880"/>
    <lineage>
        <taxon>Eukaryota</taxon>
        <taxon>Viridiplantae</taxon>
        <taxon>Streptophyta</taxon>
        <taxon>Embryophyta</taxon>
        <taxon>Tracheophyta</taxon>
        <taxon>Spermatophyta</taxon>
        <taxon>Magnoliopsida</taxon>
        <taxon>eudicotyledons</taxon>
        <taxon>Gunneridae</taxon>
        <taxon>Pentapetalae</taxon>
        <taxon>rosids</taxon>
        <taxon>fabids</taxon>
        <taxon>Fabales</taxon>
        <taxon>Fabaceae</taxon>
        <taxon>Papilionoideae</taxon>
        <taxon>50 kb inversion clade</taxon>
        <taxon>NPAAA clade</taxon>
        <taxon>Hologalegina</taxon>
        <taxon>IRL clade</taxon>
        <taxon>Trifolieae</taxon>
        <taxon>Medicago</taxon>
    </lineage>
</organism>
<gene>
    <name evidence="4" type="primary">11443224</name>
    <name evidence="2" type="ordered locus">MTR_4g072930</name>
    <name evidence="3" type="ORF">MtrunA17_Chr4g0036851</name>
</gene>
<reference evidence="2 5" key="1">
    <citation type="journal article" date="2011" name="Nature">
        <title>The Medicago genome provides insight into the evolution of rhizobial symbioses.</title>
        <authorList>
            <person name="Young N.D."/>
            <person name="Debelle F."/>
            <person name="Oldroyd G.E."/>
            <person name="Geurts R."/>
            <person name="Cannon S.B."/>
            <person name="Udvardi M.K."/>
            <person name="Benedito V.A."/>
            <person name="Mayer K.F."/>
            <person name="Gouzy J."/>
            <person name="Schoof H."/>
            <person name="Van de Peer Y."/>
            <person name="Proost S."/>
            <person name="Cook D.R."/>
            <person name="Meyers B.C."/>
            <person name="Spannagl M."/>
            <person name="Cheung F."/>
            <person name="De Mita S."/>
            <person name="Krishnakumar V."/>
            <person name="Gundlach H."/>
            <person name="Zhou S."/>
            <person name="Mudge J."/>
            <person name="Bharti A.K."/>
            <person name="Murray J.D."/>
            <person name="Naoumkina M.A."/>
            <person name="Rosen B."/>
            <person name="Silverstein K.A."/>
            <person name="Tang H."/>
            <person name="Rombauts S."/>
            <person name="Zhao P.X."/>
            <person name="Zhou P."/>
            <person name="Barbe V."/>
            <person name="Bardou P."/>
            <person name="Bechner M."/>
            <person name="Bellec A."/>
            <person name="Berger A."/>
            <person name="Berges H."/>
            <person name="Bidwell S."/>
            <person name="Bisseling T."/>
            <person name="Choisne N."/>
            <person name="Couloux A."/>
            <person name="Denny R."/>
            <person name="Deshpande S."/>
            <person name="Dai X."/>
            <person name="Doyle J.J."/>
            <person name="Dudez A.M."/>
            <person name="Farmer A.D."/>
            <person name="Fouteau S."/>
            <person name="Franken C."/>
            <person name="Gibelin C."/>
            <person name="Gish J."/>
            <person name="Goldstein S."/>
            <person name="Gonzalez A.J."/>
            <person name="Green P.J."/>
            <person name="Hallab A."/>
            <person name="Hartog M."/>
            <person name="Hua A."/>
            <person name="Humphray S.J."/>
            <person name="Jeong D.H."/>
            <person name="Jing Y."/>
            <person name="Jocker A."/>
            <person name="Kenton S.M."/>
            <person name="Kim D.J."/>
            <person name="Klee K."/>
            <person name="Lai H."/>
            <person name="Lang C."/>
            <person name="Lin S."/>
            <person name="Macmil S.L."/>
            <person name="Magdelenat G."/>
            <person name="Matthews L."/>
            <person name="McCorrison J."/>
            <person name="Monaghan E.L."/>
            <person name="Mun J.H."/>
            <person name="Najar F.Z."/>
            <person name="Nicholson C."/>
            <person name="Noirot C."/>
            <person name="O'Bleness M."/>
            <person name="Paule C.R."/>
            <person name="Poulain J."/>
            <person name="Prion F."/>
            <person name="Qin B."/>
            <person name="Qu C."/>
            <person name="Retzel E.F."/>
            <person name="Riddle C."/>
            <person name="Sallet E."/>
            <person name="Samain S."/>
            <person name="Samson N."/>
            <person name="Sanders I."/>
            <person name="Saurat O."/>
            <person name="Scarpelli C."/>
            <person name="Schiex T."/>
            <person name="Segurens B."/>
            <person name="Severin A.J."/>
            <person name="Sherrier D.J."/>
            <person name="Shi R."/>
            <person name="Sims S."/>
            <person name="Singer S.R."/>
            <person name="Sinharoy S."/>
            <person name="Sterck L."/>
            <person name="Viollet A."/>
            <person name="Wang B.B."/>
            <person name="Wang K."/>
            <person name="Wang M."/>
            <person name="Wang X."/>
            <person name="Warfsmann J."/>
            <person name="Weissenbach J."/>
            <person name="White D.D."/>
            <person name="White J.D."/>
            <person name="Wiley G.B."/>
            <person name="Wincker P."/>
            <person name="Xing Y."/>
            <person name="Yang L."/>
            <person name="Yao Z."/>
            <person name="Ying F."/>
            <person name="Zhai J."/>
            <person name="Zhou L."/>
            <person name="Zuber A."/>
            <person name="Denarie J."/>
            <person name="Dixon R.A."/>
            <person name="May G.D."/>
            <person name="Schwartz D.C."/>
            <person name="Rogers J."/>
            <person name="Quetier F."/>
            <person name="Town C.D."/>
            <person name="Roe B.A."/>
        </authorList>
    </citation>
    <scope>NUCLEOTIDE SEQUENCE [LARGE SCALE GENOMIC DNA]</scope>
    <source>
        <strain evidence="2">A17</strain>
        <strain evidence="4 5">cv. Jemalong A17</strain>
    </source>
</reference>